<reference evidence="1" key="1">
    <citation type="submission" date="2013-02" db="EMBL/GenBank/DDBJ databases">
        <title>Comparative genomics of Borrelia species.</title>
        <authorList>
            <person name="Schwan T.G."/>
            <person name="Raffel S.J."/>
            <person name="Porcella S.F."/>
        </authorList>
    </citation>
    <scope>NUCLEOTIDE SEQUENCE</scope>
    <source>
        <strain evidence="1">YOR</strain>
        <plasmid evidence="1">unnamed</plasmid>
    </source>
</reference>
<accession>W5SC78</accession>
<geneLocation type="plasmid" evidence="1">
    <name>unnamed</name>
</geneLocation>
<organism evidence="1">
    <name type="scientific">Borrelia nietonii YOR</name>
    <dbReference type="NCBI Taxonomy" id="1293576"/>
    <lineage>
        <taxon>Bacteria</taxon>
        <taxon>Pseudomonadati</taxon>
        <taxon>Spirochaetota</taxon>
        <taxon>Spirochaetia</taxon>
        <taxon>Spirochaetales</taxon>
        <taxon>Borreliaceae</taxon>
        <taxon>Borrelia</taxon>
        <taxon>Borrelia nietonii</taxon>
    </lineage>
</organism>
<protein>
    <submittedName>
        <fullName evidence="1">Putative cytosolic protein</fullName>
    </submittedName>
</protein>
<dbReference type="Pfam" id="PF02890">
    <property type="entry name" value="DUF226"/>
    <property type="match status" value="1"/>
</dbReference>
<sequence>MESVLERRKRKELEIKEKRDKPIFTKIESYNNRTLYHTKIMMDFLAFGVDKRQKYKFFIALRGLFNQSKIELFSLFALRDDDKFLGIYYGYRKPIRNIITRYEENGVMKVVTFSKVYYIEFRFQKGSVFCYIKGISYLLRKEKIDTKYYKSLIEKLVNLEEQVYEFYNKKLPDGGLITKWIKKDKNNNNCKY</sequence>
<evidence type="ECO:0000313" key="1">
    <source>
        <dbReference type="EMBL" id="AHH04288.1"/>
    </source>
</evidence>
<proteinExistence type="predicted"/>
<dbReference type="InterPro" id="IPR004180">
    <property type="entry name" value="DUF226_BOR_spp"/>
</dbReference>
<keyword evidence="1" id="KW-0614">Plasmid</keyword>
<dbReference type="AlphaFoldDB" id="W5SC78"/>
<dbReference type="RefSeq" id="WP_025434333.1">
    <property type="nucleotide sequence ID" value="NZ_CP004167.1"/>
</dbReference>
<name>W5SC78_9SPIR</name>
<dbReference type="EMBL" id="CP004167">
    <property type="protein sequence ID" value="AHH04288.1"/>
    <property type="molecule type" value="Genomic_DNA"/>
</dbReference>
<dbReference type="HOGENOM" id="CLU_109712_0_0_12"/>
<gene>
    <name evidence="1" type="ORF">BHY_1337</name>
</gene>